<dbReference type="PANTHER" id="PTHR46430">
    <property type="entry name" value="PROTEIN SKT5-RELATED"/>
    <property type="match status" value="1"/>
</dbReference>
<accession>A0ABR3GPZ3</accession>
<feature type="compositionally biased region" description="Pro residues" evidence="2">
    <location>
        <begin position="361"/>
        <end position="375"/>
    </location>
</feature>
<name>A0ABR3GPZ3_9PEZI</name>
<dbReference type="EMBL" id="JBBBZM010000030">
    <property type="protein sequence ID" value="KAL0637812.1"/>
    <property type="molecule type" value="Genomic_DNA"/>
</dbReference>
<evidence type="ECO:0000313" key="3">
    <source>
        <dbReference type="EMBL" id="KAL0637812.1"/>
    </source>
</evidence>
<keyword evidence="1" id="KW-0677">Repeat</keyword>
<dbReference type="PANTHER" id="PTHR46430:SF2">
    <property type="entry name" value="CHITIN SYNTHASE REGULATORY FACTOR 4"/>
    <property type="match status" value="1"/>
</dbReference>
<feature type="region of interest" description="Disordered" evidence="2">
    <location>
        <begin position="132"/>
        <end position="398"/>
    </location>
</feature>
<dbReference type="Proteomes" id="UP001447188">
    <property type="component" value="Unassembled WGS sequence"/>
</dbReference>
<evidence type="ECO:0000256" key="1">
    <source>
        <dbReference type="ARBA" id="ARBA00022737"/>
    </source>
</evidence>
<dbReference type="InterPro" id="IPR051726">
    <property type="entry name" value="Chitin_Synth_Reg"/>
</dbReference>
<proteinExistence type="predicted"/>
<dbReference type="SUPFAM" id="SSF81901">
    <property type="entry name" value="HCP-like"/>
    <property type="match status" value="1"/>
</dbReference>
<sequence>MGTAYELCQLGCDFNPALSLHYNALAARQGESEADMAISKWFLCGHEGVFDKNEELAFKYAQRAAAGGLGTAEFAIGYFYEIGMYVQVDYKEAQRWYAKAAAHGNKDASGRIDGISRSKTLSRKDHEAVAISKIKARHGSQRRAQNPLTERRQSTAPPVVGTIDEAVDMPDPTVPGAMGGGPPGIPPAGTYLTGPPRPFTSMSDSNTGRRPSGAGRQGYGPPPGHPPSSNGPDGAGYPGGYTGEAAPRVNTPKPHQHALDIGFEAPDPRPKPSKTAPPSGPIAPPPGGPPRPGTAQGRPGTGQGRPNTAQGPQSPIIKKPLPGTQHGGGQGSSEFFGQTNGPSSPPRAATQAARPVSAEAPPKPASTPLPKPPGKGPKTFEEMGVPQGPKNEQDCVIM</sequence>
<keyword evidence="4" id="KW-1185">Reference proteome</keyword>
<dbReference type="SMART" id="SM00671">
    <property type="entry name" value="SEL1"/>
    <property type="match status" value="2"/>
</dbReference>
<dbReference type="InterPro" id="IPR006597">
    <property type="entry name" value="Sel1-like"/>
</dbReference>
<feature type="compositionally biased region" description="Polar residues" evidence="2">
    <location>
        <begin position="200"/>
        <end position="209"/>
    </location>
</feature>
<gene>
    <name evidence="3" type="ORF">Q9L58_003202</name>
</gene>
<feature type="compositionally biased region" description="Pro residues" evidence="2">
    <location>
        <begin position="278"/>
        <end position="292"/>
    </location>
</feature>
<dbReference type="Pfam" id="PF08238">
    <property type="entry name" value="Sel1"/>
    <property type="match status" value="2"/>
</dbReference>
<comment type="caution">
    <text evidence="3">The sequence shown here is derived from an EMBL/GenBank/DDBJ whole genome shotgun (WGS) entry which is preliminary data.</text>
</comment>
<organism evidence="3 4">
    <name type="scientific">Discina gigas</name>
    <dbReference type="NCBI Taxonomy" id="1032678"/>
    <lineage>
        <taxon>Eukaryota</taxon>
        <taxon>Fungi</taxon>
        <taxon>Dikarya</taxon>
        <taxon>Ascomycota</taxon>
        <taxon>Pezizomycotina</taxon>
        <taxon>Pezizomycetes</taxon>
        <taxon>Pezizales</taxon>
        <taxon>Discinaceae</taxon>
        <taxon>Discina</taxon>
    </lineage>
</organism>
<dbReference type="InterPro" id="IPR011990">
    <property type="entry name" value="TPR-like_helical_dom_sf"/>
</dbReference>
<reference evidence="3 4" key="1">
    <citation type="submission" date="2024-02" db="EMBL/GenBank/DDBJ databases">
        <title>Discinaceae phylogenomics.</title>
        <authorList>
            <person name="Dirks A.C."/>
            <person name="James T.Y."/>
        </authorList>
    </citation>
    <scope>NUCLEOTIDE SEQUENCE [LARGE SCALE GENOMIC DNA]</scope>
    <source>
        <strain evidence="3 4">ACD0624</strain>
    </source>
</reference>
<evidence type="ECO:0000313" key="4">
    <source>
        <dbReference type="Proteomes" id="UP001447188"/>
    </source>
</evidence>
<protein>
    <submittedName>
        <fullName evidence="3">Uncharacterized protein</fullName>
    </submittedName>
</protein>
<dbReference type="Gene3D" id="1.25.40.10">
    <property type="entry name" value="Tetratricopeptide repeat domain"/>
    <property type="match status" value="1"/>
</dbReference>
<feature type="compositionally biased region" description="Gly residues" evidence="2">
    <location>
        <begin position="233"/>
        <end position="242"/>
    </location>
</feature>
<evidence type="ECO:0000256" key="2">
    <source>
        <dbReference type="SAM" id="MobiDB-lite"/>
    </source>
</evidence>